<feature type="transmembrane region" description="Helical" evidence="1">
    <location>
        <begin position="12"/>
        <end position="36"/>
    </location>
</feature>
<protein>
    <recommendedName>
        <fullName evidence="6">LapA family protein</fullName>
    </recommendedName>
</protein>
<evidence type="ECO:0000313" key="3">
    <source>
        <dbReference type="EMBL" id="STO40064.1"/>
    </source>
</evidence>
<keyword evidence="1" id="KW-0472">Membrane</keyword>
<accession>A0A0M1U5N0</accession>
<dbReference type="EMBL" id="UGBT01000002">
    <property type="protein sequence ID" value="STH74428.1"/>
    <property type="molecule type" value="Genomic_DNA"/>
</dbReference>
<organism evidence="3 5">
    <name type="scientific">Escherichia coli</name>
    <dbReference type="NCBI Taxonomy" id="562"/>
    <lineage>
        <taxon>Bacteria</taxon>
        <taxon>Pseudomonadati</taxon>
        <taxon>Pseudomonadota</taxon>
        <taxon>Gammaproteobacteria</taxon>
        <taxon>Enterobacterales</taxon>
        <taxon>Enterobacteriaceae</taxon>
        <taxon>Escherichia</taxon>
    </lineage>
</organism>
<keyword evidence="1" id="KW-1133">Transmembrane helix</keyword>
<evidence type="ECO:0000313" key="4">
    <source>
        <dbReference type="Proteomes" id="UP000254428"/>
    </source>
</evidence>
<evidence type="ECO:0008006" key="6">
    <source>
        <dbReference type="Google" id="ProtNLM"/>
    </source>
</evidence>
<dbReference type="Proteomes" id="UP000254428">
    <property type="component" value="Unassembled WGS sequence"/>
</dbReference>
<name>A0A0M1U5N0_ECOLX</name>
<dbReference type="AlphaFoldDB" id="A0A0M1U5N0"/>
<proteinExistence type="predicted"/>
<evidence type="ECO:0000256" key="1">
    <source>
        <dbReference type="SAM" id="Phobius"/>
    </source>
</evidence>
<evidence type="ECO:0000313" key="5">
    <source>
        <dbReference type="Proteomes" id="UP000254460"/>
    </source>
</evidence>
<dbReference type="EMBL" id="UGGJ01000005">
    <property type="protein sequence ID" value="STO40064.1"/>
    <property type="molecule type" value="Genomic_DNA"/>
</dbReference>
<dbReference type="Proteomes" id="UP000254460">
    <property type="component" value="Unassembled WGS sequence"/>
</dbReference>
<keyword evidence="1" id="KW-0812">Transmembrane</keyword>
<evidence type="ECO:0000313" key="2">
    <source>
        <dbReference type="EMBL" id="STH74428.1"/>
    </source>
</evidence>
<sequence>MNFSYSFSVPESLFVITLIAAAMFFAICILTLIDTWREIRDRRRQKKNGMHTTHSFSTKKT</sequence>
<reference evidence="4 5" key="1">
    <citation type="submission" date="2018-06" db="EMBL/GenBank/DDBJ databases">
        <authorList>
            <consortium name="Pathogen Informatics"/>
            <person name="Doyle S."/>
        </authorList>
    </citation>
    <scope>NUCLEOTIDE SEQUENCE [LARGE SCALE GENOMIC DNA]</scope>
    <source>
        <strain evidence="2 4">NCTC11341</strain>
        <strain evidence="3 5">NCTC9706</strain>
    </source>
</reference>
<gene>
    <name evidence="2" type="ORF">NCTC11341_06172</name>
    <name evidence="3" type="ORF">NCTC9706_04349</name>
</gene>